<proteinExistence type="predicted"/>
<dbReference type="SUPFAM" id="SSF47473">
    <property type="entry name" value="EF-hand"/>
    <property type="match status" value="1"/>
</dbReference>
<evidence type="ECO:0000313" key="2">
    <source>
        <dbReference type="EMBL" id="RMZ93001.1"/>
    </source>
</evidence>
<protein>
    <recommendedName>
        <fullName evidence="1">Death domain-containing protein</fullName>
    </recommendedName>
</protein>
<sequence>MGAYRSIFETSPEDKKTKLSPNKGDWITGHADLTGLAVVEVQRLWIRFSQLNCDSKGLLSKKQLERGELSRDIFIKNIVANLPKEKDGSLSFLVFLKFMQWVDTASIEQKLKLIFHFLNNGDDITEDVVEKLFRKIYTNSDEKELADLINLFMEQLDPDNTKKINEQNFIKNIFANYDREELNYLLKYDLIPNDILREMNMRPSLPGSQLNMRNTNVSDTKSELSDEILESVARKVIKRDWEELAISLGYTKREIQLYKSKYNDIDFDIILALMIDWRDQNSNLATKNRLRKYLEELRMNDAAVLLR</sequence>
<reference evidence="2 3" key="1">
    <citation type="journal article" date="2018" name="Sci. Rep.">
        <title>Genomic signatures of local adaptation to the degree of environmental predictability in rotifers.</title>
        <authorList>
            <person name="Franch-Gras L."/>
            <person name="Hahn C."/>
            <person name="Garcia-Roger E.M."/>
            <person name="Carmona M.J."/>
            <person name="Serra M."/>
            <person name="Gomez A."/>
        </authorList>
    </citation>
    <scope>NUCLEOTIDE SEQUENCE [LARGE SCALE GENOMIC DNA]</scope>
    <source>
        <strain evidence="2">HYR1</strain>
    </source>
</reference>
<dbReference type="Pfam" id="PF00531">
    <property type="entry name" value="Death"/>
    <property type="match status" value="1"/>
</dbReference>
<dbReference type="InterPro" id="IPR000488">
    <property type="entry name" value="Death_dom"/>
</dbReference>
<evidence type="ECO:0000313" key="3">
    <source>
        <dbReference type="Proteomes" id="UP000276133"/>
    </source>
</evidence>
<dbReference type="InterPro" id="IPR011029">
    <property type="entry name" value="DEATH-like_dom_sf"/>
</dbReference>
<dbReference type="Gene3D" id="1.10.533.10">
    <property type="entry name" value="Death Domain, Fas"/>
    <property type="match status" value="1"/>
</dbReference>
<dbReference type="OrthoDB" id="20872at2759"/>
<dbReference type="Proteomes" id="UP000276133">
    <property type="component" value="Unassembled WGS sequence"/>
</dbReference>
<dbReference type="InterPro" id="IPR011992">
    <property type="entry name" value="EF-hand-dom_pair"/>
</dbReference>
<feature type="domain" description="Death" evidence="1">
    <location>
        <begin position="226"/>
        <end position="307"/>
    </location>
</feature>
<comment type="caution">
    <text evidence="2">The sequence shown here is derived from an EMBL/GenBank/DDBJ whole genome shotgun (WGS) entry which is preliminary data.</text>
</comment>
<name>A0A3M7P1L8_BRAPC</name>
<dbReference type="CDD" id="cd01670">
    <property type="entry name" value="Death"/>
    <property type="match status" value="1"/>
</dbReference>
<dbReference type="AlphaFoldDB" id="A0A3M7P1L8"/>
<keyword evidence="3" id="KW-1185">Reference proteome</keyword>
<dbReference type="SUPFAM" id="SSF47986">
    <property type="entry name" value="DEATH domain"/>
    <property type="match status" value="1"/>
</dbReference>
<dbReference type="EMBL" id="REGN01014142">
    <property type="protein sequence ID" value="RMZ93001.1"/>
    <property type="molecule type" value="Genomic_DNA"/>
</dbReference>
<dbReference type="PROSITE" id="PS50017">
    <property type="entry name" value="DEATH_DOMAIN"/>
    <property type="match status" value="1"/>
</dbReference>
<gene>
    <name evidence="2" type="ORF">BpHYR1_045355</name>
</gene>
<organism evidence="2 3">
    <name type="scientific">Brachionus plicatilis</name>
    <name type="common">Marine rotifer</name>
    <name type="synonym">Brachionus muelleri</name>
    <dbReference type="NCBI Taxonomy" id="10195"/>
    <lineage>
        <taxon>Eukaryota</taxon>
        <taxon>Metazoa</taxon>
        <taxon>Spiralia</taxon>
        <taxon>Gnathifera</taxon>
        <taxon>Rotifera</taxon>
        <taxon>Eurotatoria</taxon>
        <taxon>Monogononta</taxon>
        <taxon>Pseudotrocha</taxon>
        <taxon>Ploima</taxon>
        <taxon>Brachionidae</taxon>
        <taxon>Brachionus</taxon>
    </lineage>
</organism>
<accession>A0A3M7P1L8</accession>
<evidence type="ECO:0000259" key="1">
    <source>
        <dbReference type="PROSITE" id="PS50017"/>
    </source>
</evidence>
<dbReference type="Gene3D" id="1.10.238.10">
    <property type="entry name" value="EF-hand"/>
    <property type="match status" value="1"/>
</dbReference>
<dbReference type="GO" id="GO:0007165">
    <property type="term" value="P:signal transduction"/>
    <property type="evidence" value="ECO:0007669"/>
    <property type="project" value="InterPro"/>
</dbReference>